<evidence type="ECO:0000313" key="4">
    <source>
        <dbReference type="EMBL" id="KAF4690955.1"/>
    </source>
</evidence>
<keyword evidence="2" id="KW-0732">Signal</keyword>
<gene>
    <name evidence="3" type="ORF">FOZ60_004660</name>
    <name evidence="4" type="ORF">FOZ62_006062</name>
</gene>
<evidence type="ECO:0000256" key="2">
    <source>
        <dbReference type="SAM" id="SignalP"/>
    </source>
</evidence>
<comment type="caution">
    <text evidence="3">The sequence shown here is derived from an EMBL/GenBank/DDBJ whole genome shotgun (WGS) entry which is preliminary data.</text>
</comment>
<proteinExistence type="predicted"/>
<dbReference type="Proteomes" id="UP000574390">
    <property type="component" value="Unassembled WGS sequence"/>
</dbReference>
<evidence type="ECO:0000313" key="5">
    <source>
        <dbReference type="Proteomes" id="UP000541610"/>
    </source>
</evidence>
<feature type="chain" id="PRO_5036205569" evidence="2">
    <location>
        <begin position="24"/>
        <end position="271"/>
    </location>
</feature>
<dbReference type="EMBL" id="JABANP010000202">
    <property type="protein sequence ID" value="KAF4686945.1"/>
    <property type="molecule type" value="Genomic_DNA"/>
</dbReference>
<dbReference type="AlphaFoldDB" id="A0A7J6NT12"/>
<name>A0A7J6NT12_PEROL</name>
<dbReference type="Proteomes" id="UP000541610">
    <property type="component" value="Unassembled WGS sequence"/>
</dbReference>
<evidence type="ECO:0000313" key="6">
    <source>
        <dbReference type="Proteomes" id="UP000574390"/>
    </source>
</evidence>
<organism evidence="3 5">
    <name type="scientific">Perkinsus olseni</name>
    <name type="common">Perkinsus atlanticus</name>
    <dbReference type="NCBI Taxonomy" id="32597"/>
    <lineage>
        <taxon>Eukaryota</taxon>
        <taxon>Sar</taxon>
        <taxon>Alveolata</taxon>
        <taxon>Perkinsozoa</taxon>
        <taxon>Perkinsea</taxon>
        <taxon>Perkinsida</taxon>
        <taxon>Perkinsidae</taxon>
        <taxon>Perkinsus</taxon>
    </lineage>
</organism>
<feature type="region of interest" description="Disordered" evidence="1">
    <location>
        <begin position="221"/>
        <end position="271"/>
    </location>
</feature>
<sequence>MSYSLWTVVFTVICGFTTTPIAASDLYDIFCRPGTTLSKTECFLEEDRRVTRAFTYEVRRAPDGNSPTLTDYCDVDWNGEAIVFFPGCKLGHLPDSTSYHSYVQRSDEDRIVGDDHRRPFRLVDKVPKMTIKSDAKSRGLRYTSASPSATLDVSKKGKLTWGENGRPIGQATWLKKEGHRHTATSPYFVLPDGPGGFFIPGHAVVLGSTITVLRRTDPGLRFPDDAWDLDSPTSSDDEPPPSYEEEMRMPPSLGLSSLQVRNGIPALETDV</sequence>
<evidence type="ECO:0000313" key="3">
    <source>
        <dbReference type="EMBL" id="KAF4686945.1"/>
    </source>
</evidence>
<dbReference type="OrthoDB" id="10284606at2759"/>
<accession>A0A7J6NT12</accession>
<feature type="signal peptide" evidence="2">
    <location>
        <begin position="1"/>
        <end position="23"/>
    </location>
</feature>
<reference evidence="5 6" key="1">
    <citation type="submission" date="2020-04" db="EMBL/GenBank/DDBJ databases">
        <title>Perkinsus olseni comparative genomics.</title>
        <authorList>
            <person name="Bogema D.R."/>
        </authorList>
    </citation>
    <scope>NUCLEOTIDE SEQUENCE [LARGE SCALE GENOMIC DNA]</scope>
    <source>
        <strain evidence="3">00978-12</strain>
        <strain evidence="4">ATCC PRA-205</strain>
    </source>
</reference>
<protein>
    <submittedName>
        <fullName evidence="3">Uncharacterized protein</fullName>
    </submittedName>
</protein>
<dbReference type="EMBL" id="JABANM010036345">
    <property type="protein sequence ID" value="KAF4690955.1"/>
    <property type="molecule type" value="Genomic_DNA"/>
</dbReference>
<evidence type="ECO:0000256" key="1">
    <source>
        <dbReference type="SAM" id="MobiDB-lite"/>
    </source>
</evidence>